<dbReference type="Proteomes" id="UP000006701">
    <property type="component" value="Unassembled WGS sequence"/>
</dbReference>
<accession>A1CA12</accession>
<dbReference type="AlphaFoldDB" id="A1CA12"/>
<dbReference type="PANTHER" id="PTHR12260:SF6">
    <property type="entry name" value="DAMAGE-CONTROL PHOSPHATASE ARMT1"/>
    <property type="match status" value="1"/>
</dbReference>
<dbReference type="InterPro" id="IPR039763">
    <property type="entry name" value="ARMT1"/>
</dbReference>
<dbReference type="FunFam" id="1.20.930.60:FF:000002">
    <property type="entry name" value="Protein-glutamate O-methyltransferase C1393.13"/>
    <property type="match status" value="1"/>
</dbReference>
<dbReference type="GeneID" id="4706582"/>
<evidence type="ECO:0000256" key="1">
    <source>
        <dbReference type="ARBA" id="ARBA00001326"/>
    </source>
</evidence>
<gene>
    <name evidence="10" type="ORF">ACLA_010030</name>
</gene>
<feature type="domain" description="Damage-control phosphatase ARMT1-like metal-binding" evidence="9">
    <location>
        <begin position="23"/>
        <end position="445"/>
    </location>
</feature>
<evidence type="ECO:0000256" key="3">
    <source>
        <dbReference type="ARBA" id="ARBA00022723"/>
    </source>
</evidence>
<dbReference type="RefSeq" id="XP_001274006.1">
    <property type="nucleotide sequence ID" value="XM_001274005.1"/>
</dbReference>
<dbReference type="Pfam" id="PF01937">
    <property type="entry name" value="ARMT1-like_dom"/>
    <property type="match status" value="1"/>
</dbReference>
<comment type="domain">
    <text evidence="7">Subfamily III proteins have a conserved RTxK motif about 40-50 residues from the C-terminus; the threonine may be replaced by serine or cysteine.</text>
</comment>
<dbReference type="GO" id="GO:0006974">
    <property type="term" value="P:DNA damage response"/>
    <property type="evidence" value="ECO:0007669"/>
    <property type="project" value="TreeGrafter"/>
</dbReference>
<dbReference type="EC" id="3.1.3.-" evidence="7"/>
<dbReference type="GO" id="GO:0005634">
    <property type="term" value="C:nucleus"/>
    <property type="evidence" value="ECO:0007669"/>
    <property type="project" value="TreeGrafter"/>
</dbReference>
<evidence type="ECO:0000259" key="9">
    <source>
        <dbReference type="Pfam" id="PF01937"/>
    </source>
</evidence>
<dbReference type="GO" id="GO:0097023">
    <property type="term" value="F:fructose 6-phosphate aldolase activity"/>
    <property type="evidence" value="ECO:0007669"/>
    <property type="project" value="RHEA"/>
</dbReference>
<evidence type="ECO:0000313" key="11">
    <source>
        <dbReference type="Proteomes" id="UP000006701"/>
    </source>
</evidence>
<evidence type="ECO:0000313" key="10">
    <source>
        <dbReference type="EMBL" id="EAW12580.1"/>
    </source>
</evidence>
<dbReference type="EMBL" id="DS027049">
    <property type="protein sequence ID" value="EAW12580.1"/>
    <property type="molecule type" value="Genomic_DNA"/>
</dbReference>
<dbReference type="Gene3D" id="3.40.50.10880">
    <property type="entry name" value="Uncharacterised protein PF01937, DUF89, domain 3"/>
    <property type="match status" value="1"/>
</dbReference>
<name>A1CA12_ASPCL</name>
<evidence type="ECO:0000256" key="6">
    <source>
        <dbReference type="ARBA" id="ARBA00048809"/>
    </source>
</evidence>
<feature type="coiled-coil region" evidence="8">
    <location>
        <begin position="230"/>
        <end position="257"/>
    </location>
</feature>
<keyword evidence="3 7" id="KW-0479">Metal-binding</keyword>
<keyword evidence="11" id="KW-1185">Reference proteome</keyword>
<dbReference type="OrthoDB" id="541375at2759"/>
<evidence type="ECO:0000256" key="8">
    <source>
        <dbReference type="SAM" id="Coils"/>
    </source>
</evidence>
<reference evidence="10 11" key="1">
    <citation type="journal article" date="2008" name="PLoS Genet.">
        <title>Genomic islands in the pathogenic filamentous fungus Aspergillus fumigatus.</title>
        <authorList>
            <person name="Fedorova N.D."/>
            <person name="Khaldi N."/>
            <person name="Joardar V.S."/>
            <person name="Maiti R."/>
            <person name="Amedeo P."/>
            <person name="Anderson M.J."/>
            <person name="Crabtree J."/>
            <person name="Silva J.C."/>
            <person name="Badger J.H."/>
            <person name="Albarraq A."/>
            <person name="Angiuoli S."/>
            <person name="Bussey H."/>
            <person name="Bowyer P."/>
            <person name="Cotty P.J."/>
            <person name="Dyer P.S."/>
            <person name="Egan A."/>
            <person name="Galens K."/>
            <person name="Fraser-Liggett C.M."/>
            <person name="Haas B.J."/>
            <person name="Inman J.M."/>
            <person name="Kent R."/>
            <person name="Lemieux S."/>
            <person name="Malavazi I."/>
            <person name="Orvis J."/>
            <person name="Roemer T."/>
            <person name="Ronning C.M."/>
            <person name="Sundaram J.P."/>
            <person name="Sutton G."/>
            <person name="Turner G."/>
            <person name="Venter J.C."/>
            <person name="White O.R."/>
            <person name="Whitty B.R."/>
            <person name="Youngman P."/>
            <person name="Wolfe K.H."/>
            <person name="Goldman G.H."/>
            <person name="Wortman J.R."/>
            <person name="Jiang B."/>
            <person name="Denning D.W."/>
            <person name="Nierman W.C."/>
        </authorList>
    </citation>
    <scope>NUCLEOTIDE SEQUENCE [LARGE SCALE GENOMIC DNA]</scope>
    <source>
        <strain evidence="11">ATCC 1007 / CBS 513.65 / DSM 816 / NCTC 3887 / NRRL 1</strain>
    </source>
</reference>
<dbReference type="InterPro" id="IPR002791">
    <property type="entry name" value="ARMT1-like_metal-bd"/>
</dbReference>
<dbReference type="PANTHER" id="PTHR12260">
    <property type="entry name" value="DAMAGE-CONTROL PHOSPHATASE ARMT1"/>
    <property type="match status" value="1"/>
</dbReference>
<dbReference type="HOGENOM" id="CLU_030117_2_1_1"/>
<comment type="cofactor">
    <cofactor evidence="7">
        <name>Mn(2+)</name>
        <dbReference type="ChEBI" id="CHEBI:29035"/>
    </cofactor>
    <cofactor evidence="7">
        <name>Ni(2+)</name>
        <dbReference type="ChEBI" id="CHEBI:49786"/>
    </cofactor>
</comment>
<dbReference type="VEuPathDB" id="FungiDB:ACLA_010030"/>
<dbReference type="KEGG" id="act:ACLA_010030"/>
<dbReference type="OMA" id="IFARQKM"/>
<comment type="catalytic activity">
    <reaction evidence="1 7">
        <text>beta-D-fructose 1-phosphate + H2O = D-fructose + phosphate</text>
        <dbReference type="Rhea" id="RHEA:35603"/>
        <dbReference type="ChEBI" id="CHEBI:15377"/>
        <dbReference type="ChEBI" id="CHEBI:37721"/>
        <dbReference type="ChEBI" id="CHEBI:43474"/>
        <dbReference type="ChEBI" id="CHEBI:138881"/>
    </reaction>
</comment>
<protein>
    <recommendedName>
        <fullName evidence="7">Sugar phosphate phosphatase</fullName>
        <ecNumber evidence="7">3.1.3.-</ecNumber>
    </recommendedName>
</protein>
<dbReference type="SUPFAM" id="SSF111321">
    <property type="entry name" value="AF1104-like"/>
    <property type="match status" value="1"/>
</dbReference>
<evidence type="ECO:0000256" key="4">
    <source>
        <dbReference type="ARBA" id="ARBA00022801"/>
    </source>
</evidence>
<evidence type="ECO:0000256" key="5">
    <source>
        <dbReference type="ARBA" id="ARBA00023211"/>
    </source>
</evidence>
<proteinExistence type="inferred from homology"/>
<evidence type="ECO:0000256" key="7">
    <source>
        <dbReference type="RuleBase" id="RU367030"/>
    </source>
</evidence>
<comment type="similarity">
    <text evidence="2 7">Belongs to the damage-control phosphatase family. Sugar phosphate phosphatase III subfamily.</text>
</comment>
<organism evidence="10 11">
    <name type="scientific">Aspergillus clavatus (strain ATCC 1007 / CBS 513.65 / DSM 816 / NCTC 3887 / NRRL 1 / QM 1276 / 107)</name>
    <dbReference type="NCBI Taxonomy" id="344612"/>
    <lineage>
        <taxon>Eukaryota</taxon>
        <taxon>Fungi</taxon>
        <taxon>Dikarya</taxon>
        <taxon>Ascomycota</taxon>
        <taxon>Pezizomycotina</taxon>
        <taxon>Eurotiomycetes</taxon>
        <taxon>Eurotiomycetidae</taxon>
        <taxon>Eurotiales</taxon>
        <taxon>Aspergillaceae</taxon>
        <taxon>Aspergillus</taxon>
        <taxon>Aspergillus subgen. Fumigati</taxon>
    </lineage>
</organism>
<keyword evidence="5 7" id="KW-0464">Manganese</keyword>
<dbReference type="STRING" id="344612.A1CA12"/>
<evidence type="ECO:0000256" key="2">
    <source>
        <dbReference type="ARBA" id="ARBA00009519"/>
    </source>
</evidence>
<dbReference type="InterPro" id="IPR036075">
    <property type="entry name" value="ARMT-1-like_metal-bd_sf"/>
</dbReference>
<dbReference type="Gene3D" id="1.20.930.60">
    <property type="match status" value="1"/>
</dbReference>
<sequence>MEYDPQTPQYLTSDPSSFGYVSARERWPVIITGAIDDLHRTVADVTDEEKRKEGKAIIAELAKLKYEIQHDRKLTPLPDDGEPGIAEYNLELEQRGTPSWLNVAWLFSECYLYRRMSTLFALSKHWKRYDVFARQKMATFKSSRPAVLELAARYHELALQAQKGKGVDGKSAEEVEQTDRLLFSEMCEICLWGNATDLSLLTSLTYEDIQKLQGSHARKAAESNILVNDLDAAFDVLAKAQREKKDGERRVDIVLDNSGFELFVDLILAGYLLSAGLATTVVLHPKLIPWFVSDVTPRDFTDLLNALADPQGFYTAPDESGREYEPLSEKELAEVRFLFEQWSEFHREGKLIIRPHAFWTDCGSYWRMPHAAPDLVEDLKQSELVLFKGDLNYRKLTSDAAWDPTTPFNTAIGSLGPQSGVRIMSFRTCKADVVVGLAPGEDEKLRQTPGGGGSEARKWAWSGKWAVISFCDGKI</sequence>
<comment type="function">
    <text evidence="7">Metal-dependent phosphatase that shows phosphatase activity against several substrates, including fructose-1-phosphate and fructose-6-phosphate. Its preference for fructose-1-phosphate, a strong glycating agent that causes DNA damage rather than a canonical yeast metabolite, suggests a damage-control function in hexose phosphate metabolism.</text>
</comment>
<comment type="catalytic activity">
    <reaction evidence="6 7">
        <text>beta-D-fructose 6-phosphate = dihydroxyacetone + D-glyceraldehyde 3-phosphate</text>
        <dbReference type="Rhea" id="RHEA:28002"/>
        <dbReference type="ChEBI" id="CHEBI:16016"/>
        <dbReference type="ChEBI" id="CHEBI:57634"/>
        <dbReference type="ChEBI" id="CHEBI:59776"/>
    </reaction>
</comment>
<keyword evidence="8" id="KW-0175">Coiled coil</keyword>
<dbReference type="GO" id="GO:0046872">
    <property type="term" value="F:metal ion binding"/>
    <property type="evidence" value="ECO:0007669"/>
    <property type="project" value="UniProtKB-UniRule"/>
</dbReference>
<keyword evidence="4 7" id="KW-0378">Hydrolase</keyword>
<dbReference type="GO" id="GO:0103026">
    <property type="term" value="F:fructose-1-phosphatase activity"/>
    <property type="evidence" value="ECO:0007669"/>
    <property type="project" value="RHEA"/>
</dbReference>
<dbReference type="eggNOG" id="KOG3870">
    <property type="taxonomic scope" value="Eukaryota"/>
</dbReference>